<keyword evidence="2 4" id="KW-0863">Zinc-finger</keyword>
<dbReference type="AlphaFoldDB" id="A0AAV5K1Z3"/>
<keyword evidence="5" id="KW-0175">Coiled coil</keyword>
<evidence type="ECO:0000259" key="7">
    <source>
        <dbReference type="PROSITE" id="PS50089"/>
    </source>
</evidence>
<comment type="caution">
    <text evidence="8">The sequence shown here is derived from an EMBL/GenBank/DDBJ whole genome shotgun (WGS) entry which is preliminary data.</text>
</comment>
<organism evidence="8 9">
    <name type="scientific">Rubroshorea leprosula</name>
    <dbReference type="NCBI Taxonomy" id="152421"/>
    <lineage>
        <taxon>Eukaryota</taxon>
        <taxon>Viridiplantae</taxon>
        <taxon>Streptophyta</taxon>
        <taxon>Embryophyta</taxon>
        <taxon>Tracheophyta</taxon>
        <taxon>Spermatophyta</taxon>
        <taxon>Magnoliopsida</taxon>
        <taxon>eudicotyledons</taxon>
        <taxon>Gunneridae</taxon>
        <taxon>Pentapetalae</taxon>
        <taxon>rosids</taxon>
        <taxon>malvids</taxon>
        <taxon>Malvales</taxon>
        <taxon>Dipterocarpaceae</taxon>
        <taxon>Rubroshorea</taxon>
    </lineage>
</organism>
<dbReference type="Proteomes" id="UP001054252">
    <property type="component" value="Unassembled WGS sequence"/>
</dbReference>
<evidence type="ECO:0000256" key="4">
    <source>
        <dbReference type="PROSITE-ProRule" id="PRU00175"/>
    </source>
</evidence>
<keyword evidence="9" id="KW-1185">Reference proteome</keyword>
<evidence type="ECO:0000313" key="9">
    <source>
        <dbReference type="Proteomes" id="UP001054252"/>
    </source>
</evidence>
<accession>A0AAV5K1Z3</accession>
<protein>
    <recommendedName>
        <fullName evidence="7">RING-type domain-containing protein</fullName>
    </recommendedName>
</protein>
<dbReference type="PANTHER" id="PTHR42647:SF6">
    <property type="entry name" value="RING-TYPE DOMAIN-CONTAINING PROTEIN"/>
    <property type="match status" value="1"/>
</dbReference>
<gene>
    <name evidence="8" type="ORF">SLEP1_g30974</name>
</gene>
<dbReference type="FunFam" id="3.30.40.10:FF:000239">
    <property type="entry name" value="probable BOI-related E3 ubiquitin-protein ligase 2"/>
    <property type="match status" value="1"/>
</dbReference>
<keyword evidence="1" id="KW-0479">Metal-binding</keyword>
<evidence type="ECO:0000256" key="2">
    <source>
        <dbReference type="ARBA" id="ARBA00022771"/>
    </source>
</evidence>
<reference evidence="8 9" key="1">
    <citation type="journal article" date="2021" name="Commun. Biol.">
        <title>The genome of Shorea leprosula (Dipterocarpaceae) highlights the ecological relevance of drought in aseasonal tropical rainforests.</title>
        <authorList>
            <person name="Ng K.K.S."/>
            <person name="Kobayashi M.J."/>
            <person name="Fawcett J.A."/>
            <person name="Hatakeyama M."/>
            <person name="Paape T."/>
            <person name="Ng C.H."/>
            <person name="Ang C.C."/>
            <person name="Tnah L.H."/>
            <person name="Lee C.T."/>
            <person name="Nishiyama T."/>
            <person name="Sese J."/>
            <person name="O'Brien M.J."/>
            <person name="Copetti D."/>
            <person name="Mohd Noor M.I."/>
            <person name="Ong R.C."/>
            <person name="Putra M."/>
            <person name="Sireger I.Z."/>
            <person name="Indrioko S."/>
            <person name="Kosugi Y."/>
            <person name="Izuno A."/>
            <person name="Isagi Y."/>
            <person name="Lee S.L."/>
            <person name="Shimizu K.K."/>
        </authorList>
    </citation>
    <scope>NUCLEOTIDE SEQUENCE [LARGE SCALE GENOMIC DNA]</scope>
    <source>
        <strain evidence="8">214</strain>
    </source>
</reference>
<evidence type="ECO:0000256" key="6">
    <source>
        <dbReference type="SAM" id="MobiDB-lite"/>
    </source>
</evidence>
<dbReference type="GO" id="GO:0008270">
    <property type="term" value="F:zinc ion binding"/>
    <property type="evidence" value="ECO:0007669"/>
    <property type="project" value="UniProtKB-KW"/>
</dbReference>
<keyword evidence="3" id="KW-0862">Zinc</keyword>
<dbReference type="InterPro" id="IPR013083">
    <property type="entry name" value="Znf_RING/FYVE/PHD"/>
</dbReference>
<feature type="coiled-coil region" evidence="5">
    <location>
        <begin position="150"/>
        <end position="216"/>
    </location>
</feature>
<sequence length="344" mass="39145">MNQKISKIPKGPNDVREGSTPSLKTRKFRLIKMSKEPVIKIKIVKKIVNRMRSKETPQQFGKETLPKDMIESFRSLVTSGTSIRLHNTPVEKSVISKLSAMLQQPYKILNSSNGIHIPNPGPRTLAVKRQNERLRLLLQEQRKQQVGIMMKKIESKASALLRQKDEEIARAVNKTMELENLLKKLEMENQAWQRVAQENKAMVLSLNSTLEQLRENASHCCKNVAEDAESCYEDNREEVKTEEEGQGRRNTTPTTTMVCKCCNTRSSCVLLLPCRHLCSCKDCEALLDSCPVCKTGKKASIEALIFRGEELSGKIEGNSQNRKRKSDDLDYGAWDELQQNLCVW</sequence>
<dbReference type="Gene3D" id="3.30.40.10">
    <property type="entry name" value="Zinc/RING finger domain, C3HC4 (zinc finger)"/>
    <property type="match status" value="1"/>
</dbReference>
<dbReference type="InterPro" id="IPR001841">
    <property type="entry name" value="Znf_RING"/>
</dbReference>
<dbReference type="PANTHER" id="PTHR42647">
    <property type="entry name" value="SBP (S-RIBONUCLEASE BINDING PROTEIN) FAMILY PROTEIN"/>
    <property type="match status" value="1"/>
</dbReference>
<evidence type="ECO:0000313" key="8">
    <source>
        <dbReference type="EMBL" id="GKV20929.1"/>
    </source>
</evidence>
<evidence type="ECO:0000256" key="5">
    <source>
        <dbReference type="SAM" id="Coils"/>
    </source>
</evidence>
<feature type="domain" description="RING-type" evidence="7">
    <location>
        <begin position="259"/>
        <end position="294"/>
    </location>
</feature>
<dbReference type="EMBL" id="BPVZ01000056">
    <property type="protein sequence ID" value="GKV20929.1"/>
    <property type="molecule type" value="Genomic_DNA"/>
</dbReference>
<feature type="region of interest" description="Disordered" evidence="6">
    <location>
        <begin position="1"/>
        <end position="21"/>
    </location>
</feature>
<proteinExistence type="predicted"/>
<evidence type="ECO:0000256" key="3">
    <source>
        <dbReference type="ARBA" id="ARBA00022833"/>
    </source>
</evidence>
<name>A0AAV5K1Z3_9ROSI</name>
<dbReference type="Pfam" id="PF13920">
    <property type="entry name" value="zf-C3HC4_3"/>
    <property type="match status" value="1"/>
</dbReference>
<dbReference type="GO" id="GO:0004842">
    <property type="term" value="F:ubiquitin-protein transferase activity"/>
    <property type="evidence" value="ECO:0007669"/>
    <property type="project" value="TreeGrafter"/>
</dbReference>
<evidence type="ECO:0000256" key="1">
    <source>
        <dbReference type="ARBA" id="ARBA00022723"/>
    </source>
</evidence>
<dbReference type="PROSITE" id="PS50089">
    <property type="entry name" value="ZF_RING_2"/>
    <property type="match status" value="1"/>
</dbReference>